<proteinExistence type="predicted"/>
<dbReference type="Proteomes" id="UP000198802">
    <property type="component" value="Unassembled WGS sequence"/>
</dbReference>
<sequence length="61" mass="6755">MTASRPRQPKTLIAGPFQPVINSFRLHLSAEGKSPKTIRTYVEAAQWFAAAHLLAHTSHTD</sequence>
<evidence type="ECO:0000313" key="1">
    <source>
        <dbReference type="EMBL" id="CUU59357.1"/>
    </source>
</evidence>
<organism evidence="1 2">
    <name type="scientific">Parafrankia irregularis</name>
    <dbReference type="NCBI Taxonomy" id="795642"/>
    <lineage>
        <taxon>Bacteria</taxon>
        <taxon>Bacillati</taxon>
        <taxon>Actinomycetota</taxon>
        <taxon>Actinomycetes</taxon>
        <taxon>Frankiales</taxon>
        <taxon>Frankiaceae</taxon>
        <taxon>Parafrankia</taxon>
    </lineage>
</organism>
<reference evidence="2" key="1">
    <citation type="submission" date="2015-11" db="EMBL/GenBank/DDBJ databases">
        <authorList>
            <person name="Varghese N."/>
        </authorList>
    </citation>
    <scope>NUCLEOTIDE SEQUENCE [LARGE SCALE GENOMIC DNA]</scope>
    <source>
        <strain evidence="2">DSM 45899</strain>
    </source>
</reference>
<evidence type="ECO:0000313" key="2">
    <source>
        <dbReference type="Proteomes" id="UP000198802"/>
    </source>
</evidence>
<dbReference type="EMBL" id="FAOZ01000027">
    <property type="protein sequence ID" value="CUU59357.1"/>
    <property type="molecule type" value="Genomic_DNA"/>
</dbReference>
<protein>
    <recommendedName>
        <fullName evidence="3">Phage integrase, N-terminal SAM-like domain</fullName>
    </recommendedName>
</protein>
<dbReference type="RefSeq" id="WP_091283403.1">
    <property type="nucleotide sequence ID" value="NZ_FAOZ01000027.1"/>
</dbReference>
<gene>
    <name evidence="1" type="ORF">Ga0074812_12734</name>
</gene>
<evidence type="ECO:0008006" key="3">
    <source>
        <dbReference type="Google" id="ProtNLM"/>
    </source>
</evidence>
<name>A0A0S4QV51_9ACTN</name>
<keyword evidence="2" id="KW-1185">Reference proteome</keyword>
<accession>A0A0S4QV51</accession>
<dbReference type="AlphaFoldDB" id="A0A0S4QV51"/>